<sequence length="423" mass="46390">MTIQLVPLSDRELSSQEWINRTNRAIAELQLAGIQARLRPQGVRGIRTSSGDDDISIRIQGDDLEQLNRLARETLQRLTGVPGLQNLAFSAEEETQELDFRVDRERAAALGIDVVDINSALLMALEGRVVNDYVEQGRSYDIRIRFSADLTRDIQDIESVMLFVNGRNADPVYLSDLVSVSVVQAPGNIRRDSQMRVVDVSASLMNGYSLANVMQEIDQRLADMQMPEGYSRFDGGAGQALQEGQALTGILLGLALFLVFVVMAVQYESLRNPVIIILSVPFSAIGVAGGLVLLDMPLSMPVWLGMIMLAGIVVNNAIVLVEYIELQRDRGMLRDEAIIAAAKLRLRPILMTTLTTVAGMLPLAIGIGEGSEMLRPLAVAIVFGLSFSTLVGLLLVPVIYSLLHPMQRKEQSALKIEDVSHAR</sequence>
<dbReference type="PATRIC" id="fig|1229521.3.peg.663"/>
<organism evidence="2 3">
    <name type="scientific">Nitrincola nitratireducens</name>
    <dbReference type="NCBI Taxonomy" id="1229521"/>
    <lineage>
        <taxon>Bacteria</taxon>
        <taxon>Pseudomonadati</taxon>
        <taxon>Pseudomonadota</taxon>
        <taxon>Gammaproteobacteria</taxon>
        <taxon>Oceanospirillales</taxon>
        <taxon>Oceanospirillaceae</taxon>
        <taxon>Nitrincola</taxon>
    </lineage>
</organism>
<name>W9VPN8_9GAMM</name>
<dbReference type="Proteomes" id="UP000019464">
    <property type="component" value="Unassembled WGS sequence"/>
</dbReference>
<evidence type="ECO:0000313" key="3">
    <source>
        <dbReference type="Proteomes" id="UP000019464"/>
    </source>
</evidence>
<keyword evidence="3" id="KW-1185">Reference proteome</keyword>
<dbReference type="Gene3D" id="3.30.2090.10">
    <property type="entry name" value="Multidrug efflux transporter AcrB TolC docking domain, DN and DC subdomains"/>
    <property type="match status" value="1"/>
</dbReference>
<keyword evidence="1" id="KW-0812">Transmembrane</keyword>
<dbReference type="GO" id="GO:0042910">
    <property type="term" value="F:xenobiotic transmembrane transporter activity"/>
    <property type="evidence" value="ECO:0007669"/>
    <property type="project" value="TreeGrafter"/>
</dbReference>
<dbReference type="RefSeq" id="WP_202806801.1">
    <property type="nucleotide sequence ID" value="NZ_AONB01000002.1"/>
</dbReference>
<dbReference type="PRINTS" id="PR00702">
    <property type="entry name" value="ACRIFLAVINRP"/>
</dbReference>
<feature type="transmembrane region" description="Helical" evidence="1">
    <location>
        <begin position="274"/>
        <end position="294"/>
    </location>
</feature>
<evidence type="ECO:0000256" key="1">
    <source>
        <dbReference type="SAM" id="Phobius"/>
    </source>
</evidence>
<feature type="transmembrane region" description="Helical" evidence="1">
    <location>
        <begin position="344"/>
        <end position="365"/>
    </location>
</feature>
<accession>W9VPN8</accession>
<dbReference type="SUPFAM" id="SSF82866">
    <property type="entry name" value="Multidrug efflux transporter AcrB transmembrane domain"/>
    <property type="match status" value="1"/>
</dbReference>
<keyword evidence="1" id="KW-1133">Transmembrane helix</keyword>
<reference evidence="3" key="1">
    <citation type="submission" date="2012-11" db="EMBL/GenBank/DDBJ databases">
        <authorList>
            <person name="Singh A."/>
            <person name="Pinnaka A.K."/>
            <person name="Vaidya B."/>
        </authorList>
    </citation>
    <scope>NUCLEOTIDE SEQUENCE [LARGE SCALE GENOMIC DNA]</scope>
    <source>
        <strain evidence="3">AK23</strain>
    </source>
</reference>
<protein>
    <submittedName>
        <fullName evidence="2">Multidrug transporter MdtC</fullName>
    </submittedName>
</protein>
<dbReference type="STRING" id="1229521.D791_00650"/>
<dbReference type="Pfam" id="PF00873">
    <property type="entry name" value="ACR_tran"/>
    <property type="match status" value="1"/>
</dbReference>
<reference evidence="2 3" key="2">
    <citation type="journal article" date="2015" name="Syst. Appl. Microbiol.">
        <title>Nitrincola nitratireducens sp. nov. isolated from a haloalkaline crater lake.</title>
        <authorList>
            <person name="Singh A."/>
            <person name="Vaidya B."/>
            <person name="Tanuku N.R."/>
            <person name="Pinnaka A.K."/>
        </authorList>
    </citation>
    <scope>NUCLEOTIDE SEQUENCE [LARGE SCALE GENOMIC DNA]</scope>
    <source>
        <strain evidence="2 3">AK23</strain>
    </source>
</reference>
<dbReference type="PANTHER" id="PTHR32063">
    <property type="match status" value="1"/>
</dbReference>
<dbReference type="AlphaFoldDB" id="W9VPN8"/>
<dbReference type="InterPro" id="IPR001036">
    <property type="entry name" value="Acrflvin-R"/>
</dbReference>
<dbReference type="Gene3D" id="1.20.1640.10">
    <property type="entry name" value="Multidrug efflux transporter AcrB transmembrane domain"/>
    <property type="match status" value="1"/>
</dbReference>
<gene>
    <name evidence="2" type="primary">mdtC_1</name>
    <name evidence="2" type="ORF">D791_00650</name>
</gene>
<proteinExistence type="predicted"/>
<dbReference type="PANTHER" id="PTHR32063:SF0">
    <property type="entry name" value="SWARMING MOTILITY PROTEIN SWRC"/>
    <property type="match status" value="1"/>
</dbReference>
<feature type="transmembrane region" description="Helical" evidence="1">
    <location>
        <begin position="246"/>
        <end position="267"/>
    </location>
</feature>
<evidence type="ECO:0000313" key="2">
    <source>
        <dbReference type="EMBL" id="EXJ12405.1"/>
    </source>
</evidence>
<dbReference type="GO" id="GO:0005886">
    <property type="term" value="C:plasma membrane"/>
    <property type="evidence" value="ECO:0007669"/>
    <property type="project" value="TreeGrafter"/>
</dbReference>
<dbReference type="EMBL" id="AONB01000002">
    <property type="protein sequence ID" value="EXJ12405.1"/>
    <property type="molecule type" value="Genomic_DNA"/>
</dbReference>
<dbReference type="SUPFAM" id="SSF82714">
    <property type="entry name" value="Multidrug efflux transporter AcrB TolC docking domain, DN and DC subdomains"/>
    <property type="match status" value="1"/>
</dbReference>
<comment type="caution">
    <text evidence="2">The sequence shown here is derived from an EMBL/GenBank/DDBJ whole genome shotgun (WGS) entry which is preliminary data.</text>
</comment>
<feature type="transmembrane region" description="Helical" evidence="1">
    <location>
        <begin position="300"/>
        <end position="324"/>
    </location>
</feature>
<dbReference type="InterPro" id="IPR027463">
    <property type="entry name" value="AcrB_DN_DC_subdom"/>
</dbReference>
<feature type="transmembrane region" description="Helical" evidence="1">
    <location>
        <begin position="377"/>
        <end position="403"/>
    </location>
</feature>
<keyword evidence="1" id="KW-0472">Membrane</keyword>